<dbReference type="GO" id="GO:0046872">
    <property type="term" value="F:metal ion binding"/>
    <property type="evidence" value="ECO:0007669"/>
    <property type="project" value="UniProtKB-KW"/>
</dbReference>
<evidence type="ECO:0000256" key="3">
    <source>
        <dbReference type="ARBA" id="ARBA00022741"/>
    </source>
</evidence>
<protein>
    <submittedName>
        <fullName evidence="7">Putative glutathionylspermidine synthase</fullName>
    </submittedName>
</protein>
<dbReference type="InterPro" id="IPR016185">
    <property type="entry name" value="PreATP-grasp_dom_sf"/>
</dbReference>
<organism evidence="7 8">
    <name type="scientific">Planobispora rosea</name>
    <dbReference type="NCBI Taxonomy" id="35762"/>
    <lineage>
        <taxon>Bacteria</taxon>
        <taxon>Bacillati</taxon>
        <taxon>Actinomycetota</taxon>
        <taxon>Actinomycetes</taxon>
        <taxon>Streptosporangiales</taxon>
        <taxon>Streptosporangiaceae</taxon>
        <taxon>Planobispora</taxon>
    </lineage>
</organism>
<sequence>MLRMPSIPRPGWQETITSQGRGFHHNVTPGPNDRPYWDESVYYSFTLAQVEELERVVDELHRMCLNVVDHVIERKRFADFGIPDWLHQPITASWKRRDAHVFGRFDLCYDGRGHAKLLEYNADTPTSLVEAAVIQWFWKRDTHPGADQWNSIHEHLINRWHTIGSGPLHLAHTAEEASGEDALNVAYMADTAAAAGLATHLLTMEQIGWDTGRQAFVDDQQRPIDTLYKLYPWEWLTSDDFGPAAVETQKRTPWVEPLWKMLLSNKALLALLWELHPGHPNLLPAYLDGPRDLSAYVAKPLLGREGAAIQIVTPAERHSAPGDYGAEGYVYQDFWPLPDVGGWRPVLGAWVIGDEPAGLGIRETQGLITDNTSSFVPHLIIG</sequence>
<dbReference type="EMBL" id="BOOI01000046">
    <property type="protein sequence ID" value="GIH86439.1"/>
    <property type="molecule type" value="Genomic_DNA"/>
</dbReference>
<evidence type="ECO:0000256" key="4">
    <source>
        <dbReference type="ARBA" id="ARBA00022840"/>
    </source>
</evidence>
<keyword evidence="3" id="KW-0547">Nucleotide-binding</keyword>
<dbReference type="AlphaFoldDB" id="A0A8J3S7L9"/>
<dbReference type="Gene3D" id="3.30.1490.330">
    <property type="match status" value="1"/>
</dbReference>
<dbReference type="GO" id="GO:0005524">
    <property type="term" value="F:ATP binding"/>
    <property type="evidence" value="ECO:0007669"/>
    <property type="project" value="UniProtKB-KW"/>
</dbReference>
<comment type="caution">
    <text evidence="7">The sequence shown here is derived from an EMBL/GenBank/DDBJ whole genome shotgun (WGS) entry which is preliminary data.</text>
</comment>
<evidence type="ECO:0000313" key="7">
    <source>
        <dbReference type="EMBL" id="GIH86439.1"/>
    </source>
</evidence>
<dbReference type="GO" id="GO:0016874">
    <property type="term" value="F:ligase activity"/>
    <property type="evidence" value="ECO:0007669"/>
    <property type="project" value="UniProtKB-KW"/>
</dbReference>
<accession>A0A8J3S7L9</accession>
<gene>
    <name evidence="7" type="ORF">Pro02_48470</name>
</gene>
<name>A0A8J3S7L9_PLARO</name>
<keyword evidence="2" id="KW-0479">Metal-binding</keyword>
<dbReference type="SUPFAM" id="SSF52440">
    <property type="entry name" value="PreATP-grasp domain"/>
    <property type="match status" value="1"/>
</dbReference>
<keyword evidence="5" id="KW-0460">Magnesium</keyword>
<keyword evidence="4" id="KW-0067">ATP-binding</keyword>
<proteinExistence type="predicted"/>
<reference evidence="7" key="1">
    <citation type="submission" date="2021-01" db="EMBL/GenBank/DDBJ databases">
        <title>Whole genome shotgun sequence of Planobispora rosea NBRC 15558.</title>
        <authorList>
            <person name="Komaki H."/>
            <person name="Tamura T."/>
        </authorList>
    </citation>
    <scope>NUCLEOTIDE SEQUENCE</scope>
    <source>
        <strain evidence="7">NBRC 15558</strain>
    </source>
</reference>
<dbReference type="RefSeq" id="WP_189243012.1">
    <property type="nucleotide sequence ID" value="NZ_BMQP01000026.1"/>
</dbReference>
<dbReference type="Pfam" id="PF03738">
    <property type="entry name" value="GSP_synth"/>
    <property type="match status" value="1"/>
</dbReference>
<dbReference type="InterPro" id="IPR005494">
    <property type="entry name" value="GSPS_pre-ATP-grasp-like_dom"/>
</dbReference>
<evidence type="ECO:0000313" key="8">
    <source>
        <dbReference type="Proteomes" id="UP000655044"/>
    </source>
</evidence>
<feature type="domain" description="Glutathionylspermidine synthase pre-ATP-grasp-like" evidence="6">
    <location>
        <begin position="12"/>
        <end position="380"/>
    </location>
</feature>
<keyword evidence="1" id="KW-0436">Ligase</keyword>
<evidence type="ECO:0000256" key="5">
    <source>
        <dbReference type="ARBA" id="ARBA00022842"/>
    </source>
</evidence>
<dbReference type="SUPFAM" id="SSF56059">
    <property type="entry name" value="Glutathione synthetase ATP-binding domain-like"/>
    <property type="match status" value="1"/>
</dbReference>
<evidence type="ECO:0000256" key="2">
    <source>
        <dbReference type="ARBA" id="ARBA00022723"/>
    </source>
</evidence>
<evidence type="ECO:0000259" key="6">
    <source>
        <dbReference type="Pfam" id="PF03738"/>
    </source>
</evidence>
<evidence type="ECO:0000256" key="1">
    <source>
        <dbReference type="ARBA" id="ARBA00022598"/>
    </source>
</evidence>
<keyword evidence="8" id="KW-1185">Reference proteome</keyword>
<dbReference type="Proteomes" id="UP000655044">
    <property type="component" value="Unassembled WGS sequence"/>
</dbReference>